<keyword evidence="4" id="KW-0560">Oxidoreductase</keyword>
<evidence type="ECO:0000256" key="12">
    <source>
        <dbReference type="ARBA" id="ARBA00047174"/>
    </source>
</evidence>
<evidence type="ECO:0000256" key="7">
    <source>
        <dbReference type="ARBA" id="ARBA00023157"/>
    </source>
</evidence>
<evidence type="ECO:0000256" key="4">
    <source>
        <dbReference type="ARBA" id="ARBA00023002"/>
    </source>
</evidence>
<dbReference type="PANTHER" id="PTHR33353">
    <property type="entry name" value="PUTATIVE (AFU_ORTHOLOGUE AFUA_1G12560)-RELATED"/>
    <property type="match status" value="1"/>
</dbReference>
<keyword evidence="8" id="KW-0119">Carbohydrate metabolism</keyword>
<keyword evidence="6" id="KW-0503">Monooxygenase</keyword>
<proteinExistence type="inferred from homology"/>
<reference evidence="15" key="1">
    <citation type="submission" date="2022-07" db="EMBL/GenBank/DDBJ databases">
        <title>Genome Sequence of Physisporinus lineatus.</title>
        <authorList>
            <person name="Buettner E."/>
        </authorList>
    </citation>
    <scope>NUCLEOTIDE SEQUENCE</scope>
    <source>
        <strain evidence="15">VT162</strain>
    </source>
</reference>
<dbReference type="GO" id="GO:0004497">
    <property type="term" value="F:monooxygenase activity"/>
    <property type="evidence" value="ECO:0007669"/>
    <property type="project" value="UniProtKB-KW"/>
</dbReference>
<keyword evidence="9" id="KW-0624">Polysaccharide degradation</keyword>
<comment type="caution">
    <text evidence="15">The sequence shown here is derived from an EMBL/GenBank/DDBJ whole genome shotgun (WGS) entry which is preliminary data.</text>
</comment>
<keyword evidence="3" id="KW-0136">Cellulose degradation</keyword>
<gene>
    <name evidence="15" type="ORF">NLI96_g1922</name>
</gene>
<dbReference type="Gene3D" id="2.70.50.70">
    <property type="match status" value="1"/>
</dbReference>
<keyword evidence="16" id="KW-1185">Reference proteome</keyword>
<evidence type="ECO:0000256" key="2">
    <source>
        <dbReference type="ARBA" id="ARBA00022723"/>
    </source>
</evidence>
<dbReference type="InterPro" id="IPR049892">
    <property type="entry name" value="AA9"/>
</dbReference>
<evidence type="ECO:0000259" key="14">
    <source>
        <dbReference type="Pfam" id="PF03443"/>
    </source>
</evidence>
<comment type="cofactor">
    <cofactor evidence="1">
        <name>Cu(2+)</name>
        <dbReference type="ChEBI" id="CHEBI:29036"/>
    </cofactor>
</comment>
<dbReference type="GO" id="GO:0030245">
    <property type="term" value="P:cellulose catabolic process"/>
    <property type="evidence" value="ECO:0007669"/>
    <property type="project" value="UniProtKB-KW"/>
</dbReference>
<dbReference type="AlphaFoldDB" id="A0AAD5YKF1"/>
<dbReference type="PANTHER" id="PTHR33353:SF6">
    <property type="entry name" value="ENDOGLUCANASE IV"/>
    <property type="match status" value="1"/>
</dbReference>
<evidence type="ECO:0000256" key="5">
    <source>
        <dbReference type="ARBA" id="ARBA00023008"/>
    </source>
</evidence>
<dbReference type="Proteomes" id="UP001212997">
    <property type="component" value="Unassembled WGS sequence"/>
</dbReference>
<evidence type="ECO:0000256" key="13">
    <source>
        <dbReference type="SAM" id="SignalP"/>
    </source>
</evidence>
<evidence type="ECO:0000256" key="8">
    <source>
        <dbReference type="ARBA" id="ARBA00023277"/>
    </source>
</evidence>
<accession>A0AAD5YKF1</accession>
<dbReference type="CDD" id="cd21175">
    <property type="entry name" value="LPMO_AA9"/>
    <property type="match status" value="1"/>
</dbReference>
<dbReference type="InterPro" id="IPR005103">
    <property type="entry name" value="AA9_LPMO"/>
</dbReference>
<evidence type="ECO:0000256" key="11">
    <source>
        <dbReference type="ARBA" id="ARBA00045077"/>
    </source>
</evidence>
<name>A0AAD5YKF1_9APHY</name>
<protein>
    <recommendedName>
        <fullName evidence="12">lytic cellulose monooxygenase (C4-dehydrogenating)</fullName>
        <ecNumber evidence="12">1.14.99.56</ecNumber>
    </recommendedName>
</protein>
<evidence type="ECO:0000256" key="10">
    <source>
        <dbReference type="ARBA" id="ARBA00044502"/>
    </source>
</evidence>
<comment type="similarity">
    <text evidence="10">Belongs to the polysaccharide monooxygenase AA9 family.</text>
</comment>
<comment type="catalytic activity">
    <reaction evidence="11">
        <text>[(1-&gt;4)-beta-D-glucosyl]n+m + reduced acceptor + O2 = 4-dehydro-beta-D-glucosyl-[(1-&gt;4)-beta-D-glucosyl]n-1 + [(1-&gt;4)-beta-D-glucosyl]m + acceptor + H2O.</text>
        <dbReference type="EC" id="1.14.99.56"/>
    </reaction>
</comment>
<feature type="domain" description="Auxiliary Activity family 9 catalytic" evidence="14">
    <location>
        <begin position="21"/>
        <end position="238"/>
    </location>
</feature>
<evidence type="ECO:0000256" key="1">
    <source>
        <dbReference type="ARBA" id="ARBA00001973"/>
    </source>
</evidence>
<keyword evidence="13" id="KW-0732">Signal</keyword>
<feature type="signal peptide" evidence="13">
    <location>
        <begin position="1"/>
        <end position="20"/>
    </location>
</feature>
<dbReference type="EC" id="1.14.99.56" evidence="12"/>
<evidence type="ECO:0000256" key="6">
    <source>
        <dbReference type="ARBA" id="ARBA00023033"/>
    </source>
</evidence>
<dbReference type="GO" id="GO:0046872">
    <property type="term" value="F:metal ion binding"/>
    <property type="evidence" value="ECO:0007669"/>
    <property type="project" value="UniProtKB-KW"/>
</dbReference>
<organism evidence="15 16">
    <name type="scientific">Meripilus lineatus</name>
    <dbReference type="NCBI Taxonomy" id="2056292"/>
    <lineage>
        <taxon>Eukaryota</taxon>
        <taxon>Fungi</taxon>
        <taxon>Dikarya</taxon>
        <taxon>Basidiomycota</taxon>
        <taxon>Agaricomycotina</taxon>
        <taxon>Agaricomycetes</taxon>
        <taxon>Polyporales</taxon>
        <taxon>Meripilaceae</taxon>
        <taxon>Meripilus</taxon>
    </lineage>
</organism>
<keyword evidence="7" id="KW-1015">Disulfide bond</keyword>
<dbReference type="Pfam" id="PF03443">
    <property type="entry name" value="AA9"/>
    <property type="match status" value="1"/>
</dbReference>
<feature type="chain" id="PRO_5041909754" description="lytic cellulose monooxygenase (C4-dehydrogenating)" evidence="13">
    <location>
        <begin position="21"/>
        <end position="252"/>
    </location>
</feature>
<keyword evidence="5" id="KW-0186">Copper</keyword>
<evidence type="ECO:0000313" key="15">
    <source>
        <dbReference type="EMBL" id="KAJ3489704.1"/>
    </source>
</evidence>
<evidence type="ECO:0000313" key="16">
    <source>
        <dbReference type="Proteomes" id="UP001212997"/>
    </source>
</evidence>
<keyword evidence="2" id="KW-0479">Metal-binding</keyword>
<sequence>MFTAIASLLTLSLYLLSVNAHGYVQDVQIGSTHYTGYLPYQDPYMNPQPQRIIRKIPGNGPITDVKSIDMQCNGNTAGGSPGTSPAPLVAKVAAGSDVKLTWTTWPESHKGPALTYMARAPSDITKWNPGTSAVWFKVAEAGKTSAGWAATDVLYANNHVYTFKIPPKLKPGQYIIRHELIALHESFGYPGSQFYPSCIQVEVTGSGTALPTSGLVSFPGAYTQSSPGIVYNIYTNTSAYPIPGPAVWKGGN</sequence>
<evidence type="ECO:0000256" key="9">
    <source>
        <dbReference type="ARBA" id="ARBA00023326"/>
    </source>
</evidence>
<dbReference type="EMBL" id="JANAWD010000040">
    <property type="protein sequence ID" value="KAJ3489704.1"/>
    <property type="molecule type" value="Genomic_DNA"/>
</dbReference>
<evidence type="ECO:0000256" key="3">
    <source>
        <dbReference type="ARBA" id="ARBA00023001"/>
    </source>
</evidence>